<reference evidence="1" key="1">
    <citation type="journal article" date="2015" name="Nature">
        <title>Complex archaea that bridge the gap between prokaryotes and eukaryotes.</title>
        <authorList>
            <person name="Spang A."/>
            <person name="Saw J.H."/>
            <person name="Jorgensen S.L."/>
            <person name="Zaremba-Niedzwiedzka K."/>
            <person name="Martijn J."/>
            <person name="Lind A.E."/>
            <person name="van Eijk R."/>
            <person name="Schleper C."/>
            <person name="Guy L."/>
            <person name="Ettema T.J."/>
        </authorList>
    </citation>
    <scope>NUCLEOTIDE SEQUENCE</scope>
</reference>
<organism evidence="1">
    <name type="scientific">marine sediment metagenome</name>
    <dbReference type="NCBI Taxonomy" id="412755"/>
    <lineage>
        <taxon>unclassified sequences</taxon>
        <taxon>metagenomes</taxon>
        <taxon>ecological metagenomes</taxon>
    </lineage>
</organism>
<protein>
    <submittedName>
        <fullName evidence="1">Uncharacterized protein</fullName>
    </submittedName>
</protein>
<sequence length="38" mass="4384">MSCEDEGHNFCDIDEEAYGNTRLHCFGCGLELEEEEEE</sequence>
<evidence type="ECO:0000313" key="1">
    <source>
        <dbReference type="EMBL" id="KKN58872.1"/>
    </source>
</evidence>
<gene>
    <name evidence="1" type="ORF">LCGC14_0547790</name>
</gene>
<accession>A0A0F9S9E6</accession>
<proteinExistence type="predicted"/>
<dbReference type="EMBL" id="LAZR01000746">
    <property type="protein sequence ID" value="KKN58872.1"/>
    <property type="molecule type" value="Genomic_DNA"/>
</dbReference>
<name>A0A0F9S9E6_9ZZZZ</name>
<comment type="caution">
    <text evidence="1">The sequence shown here is derived from an EMBL/GenBank/DDBJ whole genome shotgun (WGS) entry which is preliminary data.</text>
</comment>
<dbReference type="AlphaFoldDB" id="A0A0F9S9E6"/>